<sequence>MPVEVQAWAFGKGASAHSQFGRTVKSPEALLAHDYRATPLPPVLHVLPPPTLQPHFCVSCALQTRDREGWWRVVRPLLGRVPGWVPVTSVAPRALLRSIG</sequence>
<dbReference type="EMBL" id="KN124048">
    <property type="protein sequence ID" value="KFO22421.1"/>
    <property type="molecule type" value="Genomic_DNA"/>
</dbReference>
<keyword evidence="2" id="KW-1185">Reference proteome</keyword>
<proteinExistence type="predicted"/>
<dbReference type="AlphaFoldDB" id="A0A091DHZ2"/>
<organism evidence="1 2">
    <name type="scientific">Fukomys damarensis</name>
    <name type="common">Damaraland mole rat</name>
    <name type="synonym">Cryptomys damarensis</name>
    <dbReference type="NCBI Taxonomy" id="885580"/>
    <lineage>
        <taxon>Eukaryota</taxon>
        <taxon>Metazoa</taxon>
        <taxon>Chordata</taxon>
        <taxon>Craniata</taxon>
        <taxon>Vertebrata</taxon>
        <taxon>Euteleostomi</taxon>
        <taxon>Mammalia</taxon>
        <taxon>Eutheria</taxon>
        <taxon>Euarchontoglires</taxon>
        <taxon>Glires</taxon>
        <taxon>Rodentia</taxon>
        <taxon>Hystricomorpha</taxon>
        <taxon>Bathyergidae</taxon>
        <taxon>Fukomys</taxon>
    </lineage>
</organism>
<evidence type="ECO:0000313" key="2">
    <source>
        <dbReference type="Proteomes" id="UP000028990"/>
    </source>
</evidence>
<gene>
    <name evidence="1" type="ORF">H920_16117</name>
</gene>
<protein>
    <submittedName>
        <fullName evidence="1">Uncharacterized protein</fullName>
    </submittedName>
</protein>
<evidence type="ECO:0000313" key="1">
    <source>
        <dbReference type="EMBL" id="KFO22421.1"/>
    </source>
</evidence>
<reference evidence="1 2" key="1">
    <citation type="submission" date="2013-11" db="EMBL/GenBank/DDBJ databases">
        <title>The Damaraland mole rat (Fukomys damarensis) genome and evolution of African mole rats.</title>
        <authorList>
            <person name="Gladyshev V.N."/>
            <person name="Fang X."/>
        </authorList>
    </citation>
    <scope>NUCLEOTIDE SEQUENCE [LARGE SCALE GENOMIC DNA]</scope>
    <source>
        <tissue evidence="1">Liver</tissue>
    </source>
</reference>
<name>A0A091DHZ2_FUKDA</name>
<dbReference type="Proteomes" id="UP000028990">
    <property type="component" value="Unassembled WGS sequence"/>
</dbReference>
<accession>A0A091DHZ2</accession>